<dbReference type="KEGG" id="cthr:CTHT_0021060"/>
<evidence type="ECO:0000256" key="1">
    <source>
        <dbReference type="SAM" id="MobiDB-lite"/>
    </source>
</evidence>
<dbReference type="HOGENOM" id="CLU_088285_1_0_1"/>
<feature type="region of interest" description="Disordered" evidence="1">
    <location>
        <begin position="83"/>
        <end position="130"/>
    </location>
</feature>
<dbReference type="Pfam" id="PF08432">
    <property type="entry name" value="Vfa1"/>
    <property type="match status" value="1"/>
</dbReference>
<dbReference type="GeneID" id="18256144"/>
<protein>
    <recommendedName>
        <fullName evidence="4">VPS4-associated protein 1</fullName>
    </recommendedName>
</protein>
<dbReference type="RefSeq" id="XP_006692577.1">
    <property type="nucleotide sequence ID" value="XM_006692514.1"/>
</dbReference>
<gene>
    <name evidence="2" type="ORF">CTHT_0021060</name>
</gene>
<dbReference type="EMBL" id="GL988040">
    <property type="protein sequence ID" value="EGS22558.1"/>
    <property type="molecule type" value="Genomic_DNA"/>
</dbReference>
<accession>G0S3H5</accession>
<reference evidence="2 3" key="1">
    <citation type="journal article" date="2011" name="Cell">
        <title>Insight into structure and assembly of the nuclear pore complex by utilizing the genome of a eukaryotic thermophile.</title>
        <authorList>
            <person name="Amlacher S."/>
            <person name="Sarges P."/>
            <person name="Flemming D."/>
            <person name="van Noort V."/>
            <person name="Kunze R."/>
            <person name="Devos D.P."/>
            <person name="Arumugam M."/>
            <person name="Bork P."/>
            <person name="Hurt E."/>
        </authorList>
    </citation>
    <scope>NUCLEOTIDE SEQUENCE [LARGE SCALE GENOMIC DNA]</scope>
    <source>
        <strain evidence="3">DSM 1495 / CBS 144.50 / IMI 039719</strain>
    </source>
</reference>
<dbReference type="GO" id="GO:0007034">
    <property type="term" value="P:vacuolar transport"/>
    <property type="evidence" value="ECO:0007669"/>
    <property type="project" value="TreeGrafter"/>
</dbReference>
<dbReference type="GO" id="GO:0005768">
    <property type="term" value="C:endosome"/>
    <property type="evidence" value="ECO:0007669"/>
    <property type="project" value="TreeGrafter"/>
</dbReference>
<proteinExistence type="predicted"/>
<dbReference type="Proteomes" id="UP000008066">
    <property type="component" value="Unassembled WGS sequence"/>
</dbReference>
<evidence type="ECO:0000313" key="3">
    <source>
        <dbReference type="Proteomes" id="UP000008066"/>
    </source>
</evidence>
<evidence type="ECO:0008006" key="4">
    <source>
        <dbReference type="Google" id="ProtNLM"/>
    </source>
</evidence>
<dbReference type="OMA" id="FYVCPAH"/>
<dbReference type="AlphaFoldDB" id="G0S3H5"/>
<dbReference type="InterPro" id="IPR013640">
    <property type="entry name" value="Vfa1"/>
</dbReference>
<organism evidence="3">
    <name type="scientific">Chaetomium thermophilum (strain DSM 1495 / CBS 144.50 / IMI 039719)</name>
    <name type="common">Thermochaetoides thermophila</name>
    <dbReference type="NCBI Taxonomy" id="759272"/>
    <lineage>
        <taxon>Eukaryota</taxon>
        <taxon>Fungi</taxon>
        <taxon>Dikarya</taxon>
        <taxon>Ascomycota</taxon>
        <taxon>Pezizomycotina</taxon>
        <taxon>Sordariomycetes</taxon>
        <taxon>Sordariomycetidae</taxon>
        <taxon>Sordariales</taxon>
        <taxon>Chaetomiaceae</taxon>
        <taxon>Thermochaetoides</taxon>
    </lineage>
</organism>
<dbReference type="eggNOG" id="ENOG502S7NV">
    <property type="taxonomic scope" value="Eukaryota"/>
</dbReference>
<keyword evidence="3" id="KW-1185">Reference proteome</keyword>
<sequence>MSFPNLYVHRKVAESNAKPCDICYKLSSSVLVTDSEGIKDWFHVCPSHLKDRGFCTPKINQAAIEERKQRELQEEIERLKKEYEEKQQKKKKQKDEGKEGKSDSADEKTGNDDNNSKKPADISKDNSEVG</sequence>
<dbReference type="OrthoDB" id="2158714at2759"/>
<name>G0S3H5_CHATD</name>
<evidence type="ECO:0000313" key="2">
    <source>
        <dbReference type="EMBL" id="EGS22558.1"/>
    </source>
</evidence>
<dbReference type="PANTHER" id="PTHR28218">
    <property type="entry name" value="VPS4-ASSOCIATED PROTEIN 1"/>
    <property type="match status" value="1"/>
</dbReference>
<dbReference type="PANTHER" id="PTHR28218:SF1">
    <property type="entry name" value="VPS4-ASSOCIATED PROTEIN 1"/>
    <property type="match status" value="1"/>
</dbReference>